<protein>
    <submittedName>
        <fullName evidence="7">Cation:dicarboxylase symporter family transporter</fullName>
    </submittedName>
</protein>
<evidence type="ECO:0000256" key="4">
    <source>
        <dbReference type="ARBA" id="ARBA00022989"/>
    </source>
</evidence>
<dbReference type="EMBL" id="JAATOP010000005">
    <property type="protein sequence ID" value="NIY72572.1"/>
    <property type="molecule type" value="Genomic_DNA"/>
</dbReference>
<dbReference type="Proteomes" id="UP000709466">
    <property type="component" value="Unassembled WGS sequence"/>
</dbReference>
<gene>
    <name evidence="7" type="ORF">HCZ30_08995</name>
</gene>
<sequence>MQIFIPIMVFFYAIHASHVVSADDFEALRLLFRVILIASLFLCVASVLIVSAIERKSPLTVANNMKDGIMAGVLAVTEEASLANMLEKIRQSGVSQEEEDGQEVIASLGLAMGRFGMITLIASVLTFTVAVYGVTPTPELLVSMFFMSIPSAVLITGLNGPGVLAAALTLCGSVLGLPIEALLVLVILLEPLLELLLIPVSVTMTNALMVLMTALRPELDAEEAA</sequence>
<keyword evidence="4 6" id="KW-1133">Transmembrane helix</keyword>
<evidence type="ECO:0000313" key="8">
    <source>
        <dbReference type="Proteomes" id="UP000709466"/>
    </source>
</evidence>
<evidence type="ECO:0000313" key="7">
    <source>
        <dbReference type="EMBL" id="NIY72572.1"/>
    </source>
</evidence>
<feature type="transmembrane region" description="Helical" evidence="6">
    <location>
        <begin position="32"/>
        <end position="53"/>
    </location>
</feature>
<dbReference type="Gene3D" id="1.10.3860.10">
    <property type="entry name" value="Sodium:dicarboxylate symporter"/>
    <property type="match status" value="1"/>
</dbReference>
<dbReference type="SUPFAM" id="SSF118215">
    <property type="entry name" value="Proton glutamate symport protein"/>
    <property type="match status" value="1"/>
</dbReference>
<organism evidence="7 8">
    <name type="scientific">Marivivens donghaensis</name>
    <dbReference type="NCBI Taxonomy" id="1699413"/>
    <lineage>
        <taxon>Bacteria</taxon>
        <taxon>Pseudomonadati</taxon>
        <taxon>Pseudomonadota</taxon>
        <taxon>Alphaproteobacteria</taxon>
        <taxon>Rhodobacterales</taxon>
        <taxon>Paracoccaceae</taxon>
        <taxon>Marivivens group</taxon>
        <taxon>Marivivens</taxon>
    </lineage>
</organism>
<accession>A0ABX0VZH2</accession>
<keyword evidence="2" id="KW-0813">Transport</keyword>
<evidence type="ECO:0000256" key="3">
    <source>
        <dbReference type="ARBA" id="ARBA00022692"/>
    </source>
</evidence>
<evidence type="ECO:0000256" key="6">
    <source>
        <dbReference type="SAM" id="Phobius"/>
    </source>
</evidence>
<name>A0ABX0VZH2_9RHOB</name>
<evidence type="ECO:0000256" key="1">
    <source>
        <dbReference type="ARBA" id="ARBA00004141"/>
    </source>
</evidence>
<dbReference type="InterPro" id="IPR036458">
    <property type="entry name" value="Na:dicarbo_symporter_sf"/>
</dbReference>
<comment type="caution">
    <text evidence="7">The sequence shown here is derived from an EMBL/GenBank/DDBJ whole genome shotgun (WGS) entry which is preliminary data.</text>
</comment>
<dbReference type="Pfam" id="PF00375">
    <property type="entry name" value="SDF"/>
    <property type="match status" value="1"/>
</dbReference>
<proteinExistence type="predicted"/>
<evidence type="ECO:0000256" key="2">
    <source>
        <dbReference type="ARBA" id="ARBA00022448"/>
    </source>
</evidence>
<comment type="subcellular location">
    <subcellularLocation>
        <location evidence="1">Membrane</location>
        <topology evidence="1">Multi-pass membrane protein</topology>
    </subcellularLocation>
</comment>
<keyword evidence="8" id="KW-1185">Reference proteome</keyword>
<evidence type="ECO:0000256" key="5">
    <source>
        <dbReference type="ARBA" id="ARBA00023136"/>
    </source>
</evidence>
<keyword evidence="3 6" id="KW-0812">Transmembrane</keyword>
<dbReference type="InterPro" id="IPR001991">
    <property type="entry name" value="Na-dicarboxylate_symporter"/>
</dbReference>
<feature type="transmembrane region" description="Helical" evidence="6">
    <location>
        <begin position="115"/>
        <end position="134"/>
    </location>
</feature>
<keyword evidence="5 6" id="KW-0472">Membrane</keyword>
<reference evidence="7 8" key="1">
    <citation type="submission" date="2020-03" db="EMBL/GenBank/DDBJ databases">
        <title>Bacterial isolates of synthetic phycosphere.</title>
        <authorList>
            <person name="Fu H."/>
            <person name="Moran M.A."/>
        </authorList>
    </citation>
    <scope>NUCLEOTIDE SEQUENCE [LARGE SCALE GENOMIC DNA]</scope>
    <source>
        <strain evidence="7 8">HF1</strain>
    </source>
</reference>